<evidence type="ECO:0000259" key="1">
    <source>
        <dbReference type="Pfam" id="PF00775"/>
    </source>
</evidence>
<dbReference type="InterPro" id="IPR000627">
    <property type="entry name" value="Intradiol_dOase_C"/>
</dbReference>
<protein>
    <recommendedName>
        <fullName evidence="1">Intradiol ring-cleavage dioxygenases domain-containing protein</fullName>
    </recommendedName>
</protein>
<dbReference type="PANTHER" id="PTHR34315:SF1">
    <property type="entry name" value="INTRADIOL RING-CLEAVAGE DIOXYGENASES DOMAIN-CONTAINING PROTEIN-RELATED"/>
    <property type="match status" value="1"/>
</dbReference>
<dbReference type="PANTHER" id="PTHR34315">
    <property type="match status" value="1"/>
</dbReference>
<organism evidence="2 3">
    <name type="scientific">Panacibacter ginsenosidivorans</name>
    <dbReference type="NCBI Taxonomy" id="1813871"/>
    <lineage>
        <taxon>Bacteria</taxon>
        <taxon>Pseudomonadati</taxon>
        <taxon>Bacteroidota</taxon>
        <taxon>Chitinophagia</taxon>
        <taxon>Chitinophagales</taxon>
        <taxon>Chitinophagaceae</taxon>
        <taxon>Panacibacter</taxon>
    </lineage>
</organism>
<proteinExistence type="predicted"/>
<dbReference type="Pfam" id="PF00775">
    <property type="entry name" value="Dioxygenase_C"/>
    <property type="match status" value="1"/>
</dbReference>
<evidence type="ECO:0000313" key="3">
    <source>
        <dbReference type="Proteomes" id="UP000321533"/>
    </source>
</evidence>
<gene>
    <name evidence="2" type="ORF">FRZ67_22895</name>
</gene>
<dbReference type="EMBL" id="CP042435">
    <property type="protein sequence ID" value="QEC70007.1"/>
    <property type="molecule type" value="Genomic_DNA"/>
</dbReference>
<dbReference type="OrthoDB" id="9800887at2"/>
<dbReference type="RefSeq" id="WP_147192883.1">
    <property type="nucleotide sequence ID" value="NZ_CP042435.1"/>
</dbReference>
<dbReference type="InterPro" id="IPR015889">
    <property type="entry name" value="Intradiol_dOase_core"/>
</dbReference>
<reference evidence="2 3" key="1">
    <citation type="journal article" date="2016" name="Int. J. Syst. Evol. Microbiol.">
        <title>Panacibacter ginsenosidivorans gen. nov., sp. nov., with ginsenoside converting activity isolated from soil of a ginseng field.</title>
        <authorList>
            <person name="Siddiqi M.Z."/>
            <person name="Muhammad Shafi S."/>
            <person name="Choi K.D."/>
            <person name="Im W.T."/>
        </authorList>
    </citation>
    <scope>NUCLEOTIDE SEQUENCE [LARGE SCALE GENOMIC DNA]</scope>
    <source>
        <strain evidence="2 3">Gsoil1550</strain>
    </source>
</reference>
<dbReference type="Gene3D" id="2.60.130.10">
    <property type="entry name" value="Aromatic compound dioxygenase"/>
    <property type="match status" value="1"/>
</dbReference>
<dbReference type="Proteomes" id="UP000321533">
    <property type="component" value="Chromosome"/>
</dbReference>
<dbReference type="GO" id="GO:0016702">
    <property type="term" value="F:oxidoreductase activity, acting on single donors with incorporation of molecular oxygen, incorporation of two atoms of oxygen"/>
    <property type="evidence" value="ECO:0007669"/>
    <property type="project" value="InterPro"/>
</dbReference>
<keyword evidence="3" id="KW-1185">Reference proteome</keyword>
<evidence type="ECO:0000313" key="2">
    <source>
        <dbReference type="EMBL" id="QEC70007.1"/>
    </source>
</evidence>
<dbReference type="SUPFAM" id="SSF49482">
    <property type="entry name" value="Aromatic compound dioxygenase"/>
    <property type="match status" value="1"/>
</dbReference>
<dbReference type="AlphaFoldDB" id="A0A5B8VEN8"/>
<dbReference type="KEGG" id="pgin:FRZ67_22895"/>
<dbReference type="GO" id="GO:0008199">
    <property type="term" value="F:ferric iron binding"/>
    <property type="evidence" value="ECO:0007669"/>
    <property type="project" value="InterPro"/>
</dbReference>
<name>A0A5B8VEN8_9BACT</name>
<sequence>MNRNKFLSLTGLSFIGSLFFSSRKKEVADLLTACNDPITPPVPVGPYYKDEKLNRINIIEDKKGTPIDYLFKVEDKDCKPIEGAIIDIWQCDNDGHYSDFENEHTINQTWLRGYQVTNKNGECRFKSVFPGWYTNRITHVHAKVHINNQDVLITNFFFTKAIENEVYKDPIYSKGPNPTTLAQDYELRVDKDTKRHDTLLMNVTKDKNGNLIGSYKIAIA</sequence>
<feature type="domain" description="Intradiol ring-cleavage dioxygenases" evidence="1">
    <location>
        <begin position="55"/>
        <end position="137"/>
    </location>
</feature>
<accession>A0A5B8VEN8</accession>